<evidence type="ECO:0000256" key="25">
    <source>
        <dbReference type="PIRSR" id="PIRSR602117-1"/>
    </source>
</evidence>
<evidence type="ECO:0000256" key="15">
    <source>
        <dbReference type="ARBA" id="ARBA00022833"/>
    </source>
</evidence>
<dbReference type="GO" id="GO:2000774">
    <property type="term" value="P:positive regulation of cellular senescence"/>
    <property type="evidence" value="ECO:0007669"/>
    <property type="project" value="Ensembl"/>
</dbReference>
<dbReference type="GO" id="GO:0072593">
    <property type="term" value="P:reactive oxygen species metabolic process"/>
    <property type="evidence" value="ECO:0007669"/>
    <property type="project" value="Ensembl"/>
</dbReference>
<dbReference type="Ensembl" id="ENSSHAT00000048477.1">
    <property type="protein sequence ID" value="ENSSHAP00000033581.1"/>
    <property type="gene ID" value="ENSSHAG00000015510.2"/>
</dbReference>
<evidence type="ECO:0000256" key="5">
    <source>
        <dbReference type="ARBA" id="ARBA00017135"/>
    </source>
</evidence>
<dbReference type="GO" id="GO:0070242">
    <property type="term" value="P:thymocyte apoptotic process"/>
    <property type="evidence" value="ECO:0007669"/>
    <property type="project" value="Ensembl"/>
</dbReference>
<feature type="domain" description="p53 transactivation" evidence="32">
    <location>
        <begin position="52"/>
        <end position="74"/>
    </location>
</feature>
<comment type="subcellular location">
    <subcellularLocation>
        <location evidence="28">Cytoplasm</location>
    </subcellularLocation>
    <subcellularLocation>
        <location evidence="28">Nucleus</location>
    </subcellularLocation>
    <subcellularLocation>
        <location evidence="1">Endoplasmic reticulum</location>
    </subcellularLocation>
    <subcellularLocation>
        <location evidence="2">Mitochondrion matrix</location>
    </subcellularLocation>
    <subcellularLocation>
        <location evidence="3">Nucleus</location>
        <location evidence="3">PML body</location>
    </subcellularLocation>
</comment>
<dbReference type="Gene3D" id="2.60.40.720">
    <property type="match status" value="1"/>
</dbReference>
<dbReference type="GO" id="GO:0006289">
    <property type="term" value="P:nucleotide-excision repair"/>
    <property type="evidence" value="ECO:0007669"/>
    <property type="project" value="Ensembl"/>
</dbReference>
<keyword evidence="12 28" id="KW-0053">Apoptosis</keyword>
<dbReference type="GO" id="GO:0062100">
    <property type="term" value="P:positive regulation of programmed necrotic cell death"/>
    <property type="evidence" value="ECO:0007669"/>
    <property type="project" value="Ensembl"/>
</dbReference>
<dbReference type="InterPro" id="IPR011615">
    <property type="entry name" value="p53_DNA-bd"/>
</dbReference>
<dbReference type="GO" id="GO:0005829">
    <property type="term" value="C:cytosol"/>
    <property type="evidence" value="ECO:0007669"/>
    <property type="project" value="Ensembl"/>
</dbReference>
<dbReference type="GO" id="GO:0051402">
    <property type="term" value="P:neuron apoptotic process"/>
    <property type="evidence" value="ECO:0007669"/>
    <property type="project" value="Ensembl"/>
</dbReference>
<dbReference type="KEGG" id="shr:100922473"/>
<dbReference type="GO" id="GO:1903799">
    <property type="term" value="P:negative regulation of miRNA processing"/>
    <property type="evidence" value="ECO:0007669"/>
    <property type="project" value="Ensembl"/>
</dbReference>
<dbReference type="GO" id="GO:0043504">
    <property type="term" value="P:mitochondrial DNA repair"/>
    <property type="evidence" value="ECO:0007669"/>
    <property type="project" value="Ensembl"/>
</dbReference>
<dbReference type="GO" id="GO:0006606">
    <property type="term" value="P:protein import into nucleus"/>
    <property type="evidence" value="ECO:0007669"/>
    <property type="project" value="Ensembl"/>
</dbReference>
<dbReference type="GO" id="GO:0006983">
    <property type="term" value="P:ER overload response"/>
    <property type="evidence" value="ECO:0007669"/>
    <property type="project" value="Ensembl"/>
</dbReference>
<keyword evidence="6" id="KW-0488">Methylation</keyword>
<dbReference type="GO" id="GO:0005813">
    <property type="term" value="C:centrosome"/>
    <property type="evidence" value="ECO:0007669"/>
    <property type="project" value="Ensembl"/>
</dbReference>
<dbReference type="GO" id="GO:1902253">
    <property type="term" value="P:regulation of intrinsic apoptotic signaling pathway by p53 class mediator"/>
    <property type="evidence" value="ECO:0007669"/>
    <property type="project" value="Ensembl"/>
</dbReference>
<dbReference type="OrthoDB" id="5915660at2759"/>
<dbReference type="GO" id="GO:0034103">
    <property type="term" value="P:regulation of tissue remodeling"/>
    <property type="evidence" value="ECO:0007669"/>
    <property type="project" value="Ensembl"/>
</dbReference>
<dbReference type="GO" id="GO:0042771">
    <property type="term" value="P:intrinsic apoptotic signaling pathway in response to DNA damage by p53 class mediator"/>
    <property type="evidence" value="ECO:0007669"/>
    <property type="project" value="Ensembl"/>
</dbReference>
<keyword evidence="22 28" id="KW-0804">Transcription</keyword>
<evidence type="ECO:0000256" key="26">
    <source>
        <dbReference type="PIRSR" id="PIRSR602117-2"/>
    </source>
</evidence>
<dbReference type="GO" id="GO:0050821">
    <property type="term" value="P:protein stabilization"/>
    <property type="evidence" value="ECO:0007669"/>
    <property type="project" value="Ensembl"/>
</dbReference>
<dbReference type="FunCoup" id="A0A7N4P7Y9">
    <property type="interactions" value="2925"/>
</dbReference>
<dbReference type="GO" id="GO:0060333">
    <property type="term" value="P:type II interferon-mediated signaling pathway"/>
    <property type="evidence" value="ECO:0007669"/>
    <property type="project" value="Ensembl"/>
</dbReference>
<dbReference type="CTD" id="7157"/>
<dbReference type="GO" id="GO:0003730">
    <property type="term" value="F:mRNA 3'-UTR binding"/>
    <property type="evidence" value="ECO:0007669"/>
    <property type="project" value="Ensembl"/>
</dbReference>
<evidence type="ECO:0000256" key="18">
    <source>
        <dbReference type="ARBA" id="ARBA00023015"/>
    </source>
</evidence>
<keyword evidence="20 28" id="KW-0238">DNA-binding</keyword>
<dbReference type="GO" id="GO:0048568">
    <property type="term" value="P:embryonic organ development"/>
    <property type="evidence" value="ECO:0007669"/>
    <property type="project" value="Ensembl"/>
</dbReference>
<dbReference type="GO" id="GO:0033209">
    <property type="term" value="P:tumor necrosis factor-mediated signaling pathway"/>
    <property type="evidence" value="ECO:0007669"/>
    <property type="project" value="Ensembl"/>
</dbReference>
<dbReference type="GO" id="GO:0001094">
    <property type="term" value="F:TFIID-class transcription factor complex binding"/>
    <property type="evidence" value="ECO:0007669"/>
    <property type="project" value="Ensembl"/>
</dbReference>
<dbReference type="GO" id="GO:0005783">
    <property type="term" value="C:endoplasmic reticulum"/>
    <property type="evidence" value="ECO:0007669"/>
    <property type="project" value="UniProtKB-SubCell"/>
</dbReference>
<evidence type="ECO:0000256" key="20">
    <source>
        <dbReference type="ARBA" id="ARBA00023125"/>
    </source>
</evidence>
<dbReference type="GO" id="GO:0042826">
    <property type="term" value="F:histone deacetylase binding"/>
    <property type="evidence" value="ECO:0007669"/>
    <property type="project" value="Ensembl"/>
</dbReference>
<dbReference type="PANTHER" id="PTHR11447">
    <property type="entry name" value="CELLULAR TUMOR ANTIGEN P53"/>
    <property type="match status" value="1"/>
</dbReference>
<protein>
    <recommendedName>
        <fullName evidence="5 28">Cellular tumor antigen p53</fullName>
    </recommendedName>
</protein>
<dbReference type="GO" id="GO:0033077">
    <property type="term" value="P:T cell differentiation in thymus"/>
    <property type="evidence" value="ECO:0007669"/>
    <property type="project" value="Ensembl"/>
</dbReference>
<keyword evidence="13 25" id="KW-0479">Metal-binding</keyword>
<dbReference type="GO" id="GO:0005507">
    <property type="term" value="F:copper ion binding"/>
    <property type="evidence" value="ECO:0007669"/>
    <property type="project" value="Ensembl"/>
</dbReference>
<dbReference type="GO" id="GO:0007406">
    <property type="term" value="P:negative regulation of neuroblast proliferation"/>
    <property type="evidence" value="ECO:0007669"/>
    <property type="project" value="Ensembl"/>
</dbReference>
<dbReference type="GO" id="GO:0042149">
    <property type="term" value="P:cellular response to glucose starvation"/>
    <property type="evidence" value="ECO:0007669"/>
    <property type="project" value="Ensembl"/>
</dbReference>
<feature type="binding site" evidence="25">
    <location>
        <position position="266"/>
    </location>
    <ligand>
        <name>Zn(2+)</name>
        <dbReference type="ChEBI" id="CHEBI:29105"/>
    </ligand>
</feature>
<dbReference type="GO" id="GO:0140693">
    <property type="term" value="F:molecular condensate scaffold activity"/>
    <property type="evidence" value="ECO:0007669"/>
    <property type="project" value="Ensembl"/>
</dbReference>
<dbReference type="GO" id="GO:0043153">
    <property type="term" value="P:entrainment of circadian clock by photoperiod"/>
    <property type="evidence" value="ECO:0007669"/>
    <property type="project" value="Ensembl"/>
</dbReference>
<dbReference type="GO" id="GO:0008340">
    <property type="term" value="P:determination of adult lifespan"/>
    <property type="evidence" value="ECO:0007669"/>
    <property type="project" value="Ensembl"/>
</dbReference>
<dbReference type="GO" id="GO:0016363">
    <property type="term" value="C:nuclear matrix"/>
    <property type="evidence" value="ECO:0007669"/>
    <property type="project" value="Ensembl"/>
</dbReference>
<evidence type="ECO:0000256" key="21">
    <source>
        <dbReference type="ARBA" id="ARBA00023159"/>
    </source>
</evidence>
<keyword evidence="15 25" id="KW-0862">Zinc</keyword>
<evidence type="ECO:0000259" key="32">
    <source>
        <dbReference type="Pfam" id="PF08563"/>
    </source>
</evidence>
<comment type="cofactor">
    <cofactor evidence="25 28">
        <name>Zn(2+)</name>
        <dbReference type="ChEBI" id="CHEBI:29105"/>
    </cofactor>
    <text evidence="25 28">Binds 1 zinc ion per subunit.</text>
</comment>
<dbReference type="GO" id="GO:0048539">
    <property type="term" value="P:bone marrow development"/>
    <property type="evidence" value="ECO:0007669"/>
    <property type="project" value="Ensembl"/>
</dbReference>
<feature type="compositionally biased region" description="Basic and acidic residues" evidence="29">
    <location>
        <begin position="375"/>
        <end position="384"/>
    </location>
</feature>
<evidence type="ECO:0000313" key="33">
    <source>
        <dbReference type="Ensembl" id="ENSSHAP00000033581.1"/>
    </source>
</evidence>
<dbReference type="GO" id="GO:0032211">
    <property type="term" value="P:negative regulation of telomere maintenance via telomerase"/>
    <property type="evidence" value="ECO:0007669"/>
    <property type="project" value="Ensembl"/>
</dbReference>
<feature type="domain" description="p53 tetramerisation" evidence="31">
    <location>
        <begin position="343"/>
        <end position="381"/>
    </location>
</feature>
<dbReference type="GeneTree" id="ENSGT00950000183153"/>
<dbReference type="GO" id="GO:0046982">
    <property type="term" value="F:protein heterodimerization activity"/>
    <property type="evidence" value="ECO:0007669"/>
    <property type="project" value="Ensembl"/>
</dbReference>
<dbReference type="RefSeq" id="XP_031821303.1">
    <property type="nucleotide sequence ID" value="XM_031965443.1"/>
</dbReference>
<dbReference type="GO" id="GO:0036310">
    <property type="term" value="F:ATP-dependent DNA/DNA annealing activity"/>
    <property type="evidence" value="ECO:0007669"/>
    <property type="project" value="Ensembl"/>
</dbReference>
<dbReference type="GO" id="GO:0002360">
    <property type="term" value="P:T cell lineage commitment"/>
    <property type="evidence" value="ECO:0007669"/>
    <property type="project" value="Ensembl"/>
</dbReference>
<evidence type="ECO:0000256" key="2">
    <source>
        <dbReference type="ARBA" id="ARBA00004305"/>
    </source>
</evidence>
<organism evidence="33 34">
    <name type="scientific">Sarcophilus harrisii</name>
    <name type="common">Tasmanian devil</name>
    <name type="synonym">Sarcophilus laniarius</name>
    <dbReference type="NCBI Taxonomy" id="9305"/>
    <lineage>
        <taxon>Eukaryota</taxon>
        <taxon>Metazoa</taxon>
        <taxon>Chordata</taxon>
        <taxon>Craniata</taxon>
        <taxon>Vertebrata</taxon>
        <taxon>Euteleostomi</taxon>
        <taxon>Mammalia</taxon>
        <taxon>Metatheria</taxon>
        <taxon>Dasyuromorphia</taxon>
        <taxon>Dasyuridae</taxon>
        <taxon>Sarcophilus</taxon>
    </lineage>
</organism>
<dbReference type="GO" id="GO:1904024">
    <property type="term" value="P:negative regulation of glucose catabolic process to lactate via pyruvate"/>
    <property type="evidence" value="ECO:0007669"/>
    <property type="project" value="Ensembl"/>
</dbReference>
<dbReference type="GO" id="GO:2000379">
    <property type="term" value="P:positive regulation of reactive oxygen species metabolic process"/>
    <property type="evidence" value="ECO:0007669"/>
    <property type="project" value="Ensembl"/>
</dbReference>
<dbReference type="GO" id="GO:0042802">
    <property type="term" value="F:identical protein binding"/>
    <property type="evidence" value="ECO:0007669"/>
    <property type="project" value="Ensembl"/>
</dbReference>
<dbReference type="GO" id="GO:0031571">
    <property type="term" value="P:mitotic G1 DNA damage checkpoint signaling"/>
    <property type="evidence" value="ECO:0007669"/>
    <property type="project" value="Ensembl"/>
</dbReference>
<dbReference type="GO" id="GO:1900119">
    <property type="term" value="P:positive regulation of execution phase of apoptosis"/>
    <property type="evidence" value="ECO:0007669"/>
    <property type="project" value="Ensembl"/>
</dbReference>
<dbReference type="GO" id="GO:0097252">
    <property type="term" value="P:oligodendrocyte apoptotic process"/>
    <property type="evidence" value="ECO:0007669"/>
    <property type="project" value="Ensembl"/>
</dbReference>
<dbReference type="GO" id="GO:0071466">
    <property type="term" value="P:cellular response to xenobiotic stimulus"/>
    <property type="evidence" value="ECO:0007669"/>
    <property type="project" value="Ensembl"/>
</dbReference>
<dbReference type="GO" id="GO:0043066">
    <property type="term" value="P:negative regulation of apoptotic process"/>
    <property type="evidence" value="ECO:0007669"/>
    <property type="project" value="Ensembl"/>
</dbReference>
<evidence type="ECO:0000256" key="29">
    <source>
        <dbReference type="SAM" id="MobiDB-lite"/>
    </source>
</evidence>
<dbReference type="GO" id="GO:0045815">
    <property type="term" value="P:transcription initiation-coupled chromatin remodeling"/>
    <property type="evidence" value="ECO:0007669"/>
    <property type="project" value="Ensembl"/>
</dbReference>
<dbReference type="FunFam" id="4.10.170.10:FF:000003">
    <property type="entry name" value="Cellular tumor antigen p53"/>
    <property type="match status" value="1"/>
</dbReference>
<keyword evidence="34" id="KW-1185">Reference proteome</keyword>
<dbReference type="GO" id="GO:0002309">
    <property type="term" value="P:T cell proliferation involved in immune response"/>
    <property type="evidence" value="ECO:0007669"/>
    <property type="project" value="Ensembl"/>
</dbReference>
<dbReference type="GO" id="GO:1905856">
    <property type="term" value="P:negative regulation of pentose-phosphate shunt"/>
    <property type="evidence" value="ECO:0007669"/>
    <property type="project" value="Ensembl"/>
</dbReference>
<dbReference type="Gene3D" id="6.10.50.20">
    <property type="match status" value="1"/>
</dbReference>
<dbReference type="GO" id="GO:0002039">
    <property type="term" value="F:p53 binding"/>
    <property type="evidence" value="ECO:0007669"/>
    <property type="project" value="Ensembl"/>
</dbReference>
<dbReference type="GO" id="GO:0005730">
    <property type="term" value="C:nucleolus"/>
    <property type="evidence" value="ECO:0007669"/>
    <property type="project" value="Ensembl"/>
</dbReference>
<dbReference type="GO" id="GO:0051276">
    <property type="term" value="P:chromosome organization"/>
    <property type="evidence" value="ECO:0007669"/>
    <property type="project" value="Ensembl"/>
</dbReference>
<dbReference type="AlphaFoldDB" id="A0A7N4P7Y9"/>
<dbReference type="GO" id="GO:0002931">
    <property type="term" value="P:response to ischemia"/>
    <property type="evidence" value="ECO:0007669"/>
    <property type="project" value="Ensembl"/>
</dbReference>
<comment type="similarity">
    <text evidence="4 28">Belongs to the p53 family.</text>
</comment>
<dbReference type="GO" id="GO:0009299">
    <property type="term" value="P:mRNA transcription"/>
    <property type="evidence" value="ECO:0007669"/>
    <property type="project" value="Ensembl"/>
</dbReference>
<accession>A0A7N4P7Y9</accession>
<dbReference type="GO" id="GO:1902749">
    <property type="term" value="P:regulation of cell cycle G2/M phase transition"/>
    <property type="evidence" value="ECO:0007669"/>
    <property type="project" value="Ensembl"/>
</dbReference>
<dbReference type="GO" id="GO:0010659">
    <property type="term" value="P:cardiac muscle cell apoptotic process"/>
    <property type="evidence" value="ECO:0007669"/>
    <property type="project" value="Ensembl"/>
</dbReference>
<evidence type="ECO:0000256" key="22">
    <source>
        <dbReference type="ARBA" id="ARBA00023163"/>
    </source>
</evidence>
<dbReference type="GO" id="GO:0016032">
    <property type="term" value="P:viral process"/>
    <property type="evidence" value="ECO:0007669"/>
    <property type="project" value="Ensembl"/>
</dbReference>
<evidence type="ECO:0000256" key="7">
    <source>
        <dbReference type="ARBA" id="ARBA00022490"/>
    </source>
</evidence>
<dbReference type="GO" id="GO:2000378">
    <property type="term" value="P:negative regulation of reactive oxygen species metabolic process"/>
    <property type="evidence" value="ECO:0007669"/>
    <property type="project" value="Ensembl"/>
</dbReference>
<dbReference type="GO" id="GO:0017053">
    <property type="term" value="C:transcription repressor complex"/>
    <property type="evidence" value="ECO:0007669"/>
    <property type="project" value="Ensembl"/>
</dbReference>
<dbReference type="GO" id="GO:0008156">
    <property type="term" value="P:negative regulation of DNA replication"/>
    <property type="evidence" value="ECO:0007669"/>
    <property type="project" value="Ensembl"/>
</dbReference>
<evidence type="ECO:0000256" key="16">
    <source>
        <dbReference type="ARBA" id="ARBA00022843"/>
    </source>
</evidence>
<dbReference type="GO" id="GO:0051262">
    <property type="term" value="P:protein tetramerization"/>
    <property type="evidence" value="ECO:0007669"/>
    <property type="project" value="InterPro"/>
</dbReference>
<dbReference type="GO" id="GO:0045861">
    <property type="term" value="P:negative regulation of proteolysis"/>
    <property type="evidence" value="ECO:0007669"/>
    <property type="project" value="Ensembl"/>
</dbReference>
<evidence type="ECO:0000256" key="27">
    <source>
        <dbReference type="PIRSR" id="PIRSR602117-3"/>
    </source>
</evidence>
<dbReference type="GO" id="GO:0060411">
    <property type="term" value="P:cardiac septum morphogenesis"/>
    <property type="evidence" value="ECO:0007669"/>
    <property type="project" value="Ensembl"/>
</dbReference>
<dbReference type="Pfam" id="PF07710">
    <property type="entry name" value="P53_tetramer"/>
    <property type="match status" value="1"/>
</dbReference>
<dbReference type="GO" id="GO:0010165">
    <property type="term" value="P:response to X-ray"/>
    <property type="evidence" value="ECO:0007669"/>
    <property type="project" value="Ensembl"/>
</dbReference>
<comment type="subunit">
    <text evidence="28">Binds DNA as a homotetramer.</text>
</comment>
<dbReference type="GO" id="GO:0009303">
    <property type="term" value="P:rRNA transcription"/>
    <property type="evidence" value="ECO:0007669"/>
    <property type="project" value="Ensembl"/>
</dbReference>
<dbReference type="GO" id="GO:0051721">
    <property type="term" value="F:protein phosphatase 2A binding"/>
    <property type="evidence" value="ECO:0007669"/>
    <property type="project" value="Ensembl"/>
</dbReference>
<dbReference type="GO" id="GO:0060218">
    <property type="term" value="P:hematopoietic stem cell differentiation"/>
    <property type="evidence" value="ECO:0007669"/>
    <property type="project" value="Ensembl"/>
</dbReference>
<evidence type="ECO:0000256" key="1">
    <source>
        <dbReference type="ARBA" id="ARBA00004240"/>
    </source>
</evidence>
<dbReference type="GO" id="GO:2001244">
    <property type="term" value="P:positive regulation of intrinsic apoptotic signaling pathway"/>
    <property type="evidence" value="ECO:0007669"/>
    <property type="project" value="Ensembl"/>
</dbReference>
<dbReference type="GO" id="GO:0043073">
    <property type="term" value="C:germ cell nucleus"/>
    <property type="evidence" value="ECO:0007669"/>
    <property type="project" value="Ensembl"/>
</dbReference>
<reference evidence="33" key="2">
    <citation type="submission" date="2025-08" db="UniProtKB">
        <authorList>
            <consortium name="Ensembl"/>
        </authorList>
    </citation>
    <scope>IDENTIFICATION</scope>
</reference>
<dbReference type="GO" id="GO:0090403">
    <property type="term" value="P:oxidative stress-induced premature senescence"/>
    <property type="evidence" value="ECO:0007669"/>
    <property type="project" value="Ensembl"/>
</dbReference>
<dbReference type="GO" id="GO:0072089">
    <property type="term" value="P:stem cell proliferation"/>
    <property type="evidence" value="ECO:0007669"/>
    <property type="project" value="Ensembl"/>
</dbReference>
<dbReference type="InterPro" id="IPR010991">
    <property type="entry name" value="p53_tetrameristn"/>
</dbReference>
<dbReference type="GO" id="GO:0090200">
    <property type="term" value="P:positive regulation of release of cytochrome c from mitochondria"/>
    <property type="evidence" value="ECO:0007669"/>
    <property type="project" value="Ensembl"/>
</dbReference>
<dbReference type="GO" id="GO:0030308">
    <property type="term" value="P:negative regulation of cell growth"/>
    <property type="evidence" value="ECO:0007669"/>
    <property type="project" value="Ensembl"/>
</dbReference>
<keyword evidence="8" id="KW-0678">Repressor</keyword>
<evidence type="ECO:0000313" key="34">
    <source>
        <dbReference type="Proteomes" id="UP000007648"/>
    </source>
</evidence>
<dbReference type="PROSITE" id="PS00348">
    <property type="entry name" value="P53"/>
    <property type="match status" value="1"/>
</dbReference>
<evidence type="ECO:0000256" key="23">
    <source>
        <dbReference type="ARBA" id="ARBA00023242"/>
    </source>
</evidence>
<dbReference type="GO" id="GO:0007405">
    <property type="term" value="P:neuroblast proliferation"/>
    <property type="evidence" value="ECO:0007669"/>
    <property type="project" value="Ensembl"/>
</dbReference>
<dbReference type="GO" id="GO:0001701">
    <property type="term" value="P:in utero embryonic development"/>
    <property type="evidence" value="ECO:0007669"/>
    <property type="project" value="Ensembl"/>
</dbReference>
<dbReference type="InterPro" id="IPR057064">
    <property type="entry name" value="P53_central_site"/>
</dbReference>
<evidence type="ECO:0000256" key="8">
    <source>
        <dbReference type="ARBA" id="ARBA00022491"/>
    </source>
</evidence>
<dbReference type="GO" id="GO:1903451">
    <property type="term" value="P:negative regulation of G1 to G0 transition"/>
    <property type="evidence" value="ECO:0007669"/>
    <property type="project" value="Ensembl"/>
</dbReference>
<evidence type="ECO:0000256" key="11">
    <source>
        <dbReference type="ARBA" id="ARBA00022590"/>
    </source>
</evidence>
<dbReference type="InterPro" id="IPR013872">
    <property type="entry name" value="p53_transactivation_domain"/>
</dbReference>
<dbReference type="SUPFAM" id="SSF49417">
    <property type="entry name" value="p53-like transcription factors"/>
    <property type="match status" value="1"/>
</dbReference>
<dbReference type="GO" id="GO:0009651">
    <property type="term" value="P:response to salt stress"/>
    <property type="evidence" value="ECO:0007669"/>
    <property type="project" value="Ensembl"/>
</dbReference>
<keyword evidence="17" id="KW-0007">Acetylation</keyword>
<dbReference type="GO" id="GO:0007265">
    <property type="term" value="P:Ras protein signal transduction"/>
    <property type="evidence" value="ECO:0007669"/>
    <property type="project" value="Ensembl"/>
</dbReference>
<dbReference type="GO" id="GO:0071494">
    <property type="term" value="P:cellular response to UV-C"/>
    <property type="evidence" value="ECO:0007669"/>
    <property type="project" value="Ensembl"/>
</dbReference>
<dbReference type="GO" id="GO:0014009">
    <property type="term" value="P:glial cell proliferation"/>
    <property type="evidence" value="ECO:0007669"/>
    <property type="project" value="Ensembl"/>
</dbReference>
<evidence type="ECO:0000256" key="24">
    <source>
        <dbReference type="ARBA" id="ARBA00023306"/>
    </source>
</evidence>
<dbReference type="GO" id="GO:1990144">
    <property type="term" value="P:intrinsic apoptotic signaling pathway in response to hypoxia"/>
    <property type="evidence" value="ECO:0007669"/>
    <property type="project" value="Ensembl"/>
</dbReference>
<dbReference type="GO" id="GO:0006302">
    <property type="term" value="P:double-strand break repair"/>
    <property type="evidence" value="ECO:0007669"/>
    <property type="project" value="Ensembl"/>
</dbReference>
<keyword evidence="19" id="KW-0090">Biological rhythms</keyword>
<dbReference type="GO" id="GO:0090399">
    <property type="term" value="P:replicative senescence"/>
    <property type="evidence" value="ECO:0007669"/>
    <property type="project" value="Ensembl"/>
</dbReference>
<dbReference type="GO" id="GO:0002020">
    <property type="term" value="F:protease binding"/>
    <property type="evidence" value="ECO:0007669"/>
    <property type="project" value="Ensembl"/>
</dbReference>
<dbReference type="GO" id="GO:0140677">
    <property type="term" value="F:molecular function activator activity"/>
    <property type="evidence" value="ECO:0007669"/>
    <property type="project" value="Ensembl"/>
</dbReference>
<feature type="binding site" evidence="25">
    <location>
        <position position="202"/>
    </location>
    <ligand>
        <name>Zn(2+)</name>
        <dbReference type="ChEBI" id="CHEBI:29105"/>
    </ligand>
</feature>
<dbReference type="GO" id="GO:0035033">
    <property type="term" value="F:histone deacetylase regulator activity"/>
    <property type="evidence" value="ECO:0007669"/>
    <property type="project" value="Ensembl"/>
</dbReference>
<dbReference type="InterPro" id="IPR002117">
    <property type="entry name" value="p53_tumour_suppressor"/>
</dbReference>
<feature type="region of interest" description="Disordered" evidence="29">
    <location>
        <begin position="375"/>
        <end position="418"/>
    </location>
</feature>
<dbReference type="GeneID" id="100922473"/>
<dbReference type="GO" id="GO:0021549">
    <property type="term" value="P:cerebellum development"/>
    <property type="evidence" value="ECO:0007669"/>
    <property type="project" value="Ensembl"/>
</dbReference>
<sequence length="418" mass="46738">MSSHTLGRAPLRLTQPGVDSTFAFGGGILSLPSPLAECHKTAFLRSTMEESLSDLEPPLSQETFSDLWKLQWNNLPDDLSNIDDIQFASPDSINWLENEEENPGFQVSLPPVNLPTSSTVPSQKDYPGDYGFRLGFLQSGTAKSVTCTYSPELNKLFCQLAKTCPVQLWVTSPPPAGARVRAMAIYKKSEHMTEVVKRCPHHERCTEHKDALAPPQHLIRVEGNLRAEYLSDLTTKRQSVSVPYESPEVGCDYTTVHYNYMCNSSCMGGMNRRPILTIITLEDSSGQLLGRRSFEVRVCACPGRDRRTEEENFRKKGGHNPQPSSESNKRALPTTPSSTPKTKKKLMDGEYFTLQIRGRHRYELLRELNEALELKEAHSGKDPEGNCPHRSQLKSKRGDSTPCQGKRLLVKSEVADSD</sequence>
<feature type="site" description="Interaction with DNA" evidence="26">
    <location>
        <position position="143"/>
    </location>
</feature>
<dbReference type="GO" id="GO:0000423">
    <property type="term" value="P:mitophagy"/>
    <property type="evidence" value="ECO:0007669"/>
    <property type="project" value="Ensembl"/>
</dbReference>
<dbReference type="GO" id="GO:1902108">
    <property type="term" value="P:regulation of mitochondrial membrane permeability involved in apoptotic process"/>
    <property type="evidence" value="ECO:0007669"/>
    <property type="project" value="Ensembl"/>
</dbReference>
<dbReference type="InterPro" id="IPR012346">
    <property type="entry name" value="p53/RUNT-type_TF_DNA-bd_sf"/>
</dbReference>
<evidence type="ECO:0000256" key="3">
    <source>
        <dbReference type="ARBA" id="ARBA00004322"/>
    </source>
</evidence>
<dbReference type="GO" id="GO:0070059">
    <property type="term" value="P:intrinsic apoptotic signaling pathway in response to endoplasmic reticulum stress"/>
    <property type="evidence" value="ECO:0007669"/>
    <property type="project" value="Ensembl"/>
</dbReference>
<comment type="function">
    <text evidence="28">Multifunctional transcription factor that induces cell cycle arrest, DNA repair or apoptosis upon binding to its target DNA sequence. Acts as a tumor suppressor in many tumor types; induces growth arrest or apoptosis depending on the physiological circumstances and cell type. Negatively regulates cell division by controlling expression of a set of genes required for this process. One of the activated genes is an inhibitor of cyclin-dependent kinases. Apoptosis induction seems to be mediated either by stimulation of BAX and FAS antigen expression, or by repression of Bcl-2 expression.</text>
</comment>
<dbReference type="GO" id="GO:0048144">
    <property type="term" value="P:fibroblast proliferation"/>
    <property type="evidence" value="ECO:0007669"/>
    <property type="project" value="Ensembl"/>
</dbReference>
<dbReference type="GO" id="GO:0007179">
    <property type="term" value="P:transforming growth factor beta receptor signaling pathway"/>
    <property type="evidence" value="ECO:0007669"/>
    <property type="project" value="Ensembl"/>
</dbReference>
<dbReference type="GO" id="GO:0071480">
    <property type="term" value="P:cellular response to gamma radiation"/>
    <property type="evidence" value="ECO:0007669"/>
    <property type="project" value="Ensembl"/>
</dbReference>
<dbReference type="GO" id="GO:0001227">
    <property type="term" value="F:DNA-binding transcription repressor activity, RNA polymerase II-specific"/>
    <property type="evidence" value="ECO:0007669"/>
    <property type="project" value="Ensembl"/>
</dbReference>
<dbReference type="SUPFAM" id="SSF47719">
    <property type="entry name" value="p53 tetramerization domain"/>
    <property type="match status" value="1"/>
</dbReference>
<dbReference type="GO" id="GO:0005657">
    <property type="term" value="C:replication fork"/>
    <property type="evidence" value="ECO:0007669"/>
    <property type="project" value="Ensembl"/>
</dbReference>
<dbReference type="GO" id="GO:0097718">
    <property type="term" value="F:disordered domain specific binding"/>
    <property type="evidence" value="ECO:0007669"/>
    <property type="project" value="Ensembl"/>
</dbReference>
<dbReference type="GO" id="GO:0005759">
    <property type="term" value="C:mitochondrial matrix"/>
    <property type="evidence" value="ECO:0007669"/>
    <property type="project" value="UniProtKB-SubCell"/>
</dbReference>
<dbReference type="GO" id="GO:0030330">
    <property type="term" value="P:DNA damage response, signal transduction by p53 class mediator"/>
    <property type="evidence" value="ECO:0007669"/>
    <property type="project" value="Ensembl"/>
</dbReference>
<dbReference type="FunFam" id="2.60.40.720:FF:000003">
    <property type="entry name" value="Cellular tumor antigen p53"/>
    <property type="match status" value="1"/>
</dbReference>
<dbReference type="GO" id="GO:0035794">
    <property type="term" value="P:positive regulation of mitochondrial membrane permeability"/>
    <property type="evidence" value="ECO:0007669"/>
    <property type="project" value="Ensembl"/>
</dbReference>
<dbReference type="CDD" id="cd08367">
    <property type="entry name" value="P53"/>
    <property type="match status" value="1"/>
</dbReference>
<dbReference type="GO" id="GO:0000785">
    <property type="term" value="C:chromatin"/>
    <property type="evidence" value="ECO:0007669"/>
    <property type="project" value="Ensembl"/>
</dbReference>
<dbReference type="GO" id="GO:0000978">
    <property type="term" value="F:RNA polymerase II cis-regulatory region sequence-specific DNA binding"/>
    <property type="evidence" value="ECO:0007669"/>
    <property type="project" value="Ensembl"/>
</dbReference>
<keyword evidence="21 28" id="KW-0010">Activator</keyword>
<dbReference type="GO" id="GO:0002326">
    <property type="term" value="P:B cell lineage commitment"/>
    <property type="evidence" value="ECO:0007669"/>
    <property type="project" value="Ensembl"/>
</dbReference>
<dbReference type="GO" id="GO:0072717">
    <property type="term" value="P:cellular response to actinomycin D"/>
    <property type="evidence" value="ECO:0007669"/>
    <property type="project" value="Ensembl"/>
</dbReference>
<dbReference type="GO" id="GO:1901525">
    <property type="term" value="P:negative regulation of mitophagy"/>
    <property type="evidence" value="ECO:0007669"/>
    <property type="project" value="Ensembl"/>
</dbReference>
<evidence type="ECO:0000256" key="19">
    <source>
        <dbReference type="ARBA" id="ARBA00023108"/>
    </source>
</evidence>
<dbReference type="GO" id="GO:0070266">
    <property type="term" value="P:necroptotic process"/>
    <property type="evidence" value="ECO:0007669"/>
    <property type="project" value="Ensembl"/>
</dbReference>
<gene>
    <name evidence="33" type="primary">TP53</name>
</gene>
<dbReference type="GO" id="GO:0031625">
    <property type="term" value="F:ubiquitin protein ligase binding"/>
    <property type="evidence" value="ECO:0007669"/>
    <property type="project" value="Ensembl"/>
</dbReference>
<dbReference type="InterPro" id="IPR036674">
    <property type="entry name" value="p53_tetramer_sf"/>
</dbReference>
<evidence type="ECO:0000256" key="10">
    <source>
        <dbReference type="ARBA" id="ARBA00022553"/>
    </source>
</evidence>
<dbReference type="GO" id="GO:0097371">
    <property type="term" value="F:MDM2/MDM4 family protein binding"/>
    <property type="evidence" value="ECO:0007669"/>
    <property type="project" value="Ensembl"/>
</dbReference>
<evidence type="ECO:0000256" key="17">
    <source>
        <dbReference type="ARBA" id="ARBA00022990"/>
    </source>
</evidence>
<dbReference type="GO" id="GO:0035861">
    <property type="term" value="C:site of double-strand break"/>
    <property type="evidence" value="ECO:0007669"/>
    <property type="project" value="Ensembl"/>
</dbReference>
<dbReference type="GO" id="GO:0060253">
    <property type="term" value="P:negative regulation of glial cell proliferation"/>
    <property type="evidence" value="ECO:0007669"/>
    <property type="project" value="Ensembl"/>
</dbReference>
<dbReference type="GO" id="GO:1990841">
    <property type="term" value="F:promoter-specific chromatin binding"/>
    <property type="evidence" value="ECO:0007669"/>
    <property type="project" value="Ensembl"/>
</dbReference>
<dbReference type="GO" id="GO:0070245">
    <property type="term" value="P:positive regulation of thymocyte apoptotic process"/>
    <property type="evidence" value="ECO:0007669"/>
    <property type="project" value="Ensembl"/>
</dbReference>
<keyword evidence="7 28" id="KW-0963">Cytoplasm</keyword>
<evidence type="ECO:0000256" key="13">
    <source>
        <dbReference type="ARBA" id="ARBA00022723"/>
    </source>
</evidence>
<feature type="binding site" evidence="25">
    <location>
        <position position="262"/>
    </location>
    <ligand>
        <name>Zn(2+)</name>
        <dbReference type="ChEBI" id="CHEBI:29105"/>
    </ligand>
</feature>
<keyword evidence="18 28" id="KW-0805">Transcription regulation</keyword>
<dbReference type="GO" id="GO:0001756">
    <property type="term" value="P:somitogenesis"/>
    <property type="evidence" value="ECO:0007669"/>
    <property type="project" value="Ensembl"/>
</dbReference>
<evidence type="ECO:0000259" key="31">
    <source>
        <dbReference type="Pfam" id="PF07710"/>
    </source>
</evidence>
<dbReference type="PRINTS" id="PR00386">
    <property type="entry name" value="P53SUPPRESSR"/>
</dbReference>
<evidence type="ECO:0000256" key="9">
    <source>
        <dbReference type="ARBA" id="ARBA00022499"/>
    </source>
</evidence>
<dbReference type="GO" id="GO:0061629">
    <property type="term" value="F:RNA polymerase II-specific DNA-binding transcription factor binding"/>
    <property type="evidence" value="ECO:0007669"/>
    <property type="project" value="Ensembl"/>
</dbReference>
<keyword evidence="16" id="KW-0832">Ubl conjugation</keyword>
<dbReference type="GO" id="GO:0035264">
    <property type="term" value="P:multicellular organism growth"/>
    <property type="evidence" value="ECO:0007669"/>
    <property type="project" value="Ensembl"/>
</dbReference>
<reference evidence="33" key="3">
    <citation type="submission" date="2025-09" db="UniProtKB">
        <authorList>
            <consortium name="Ensembl"/>
        </authorList>
    </citation>
    <scope>IDENTIFICATION</scope>
</reference>
<dbReference type="GO" id="GO:0001228">
    <property type="term" value="F:DNA-binding transcription activator activity, RNA polymerase II-specific"/>
    <property type="evidence" value="ECO:0007669"/>
    <property type="project" value="Ensembl"/>
</dbReference>
<keyword evidence="14" id="KW-0256">Endoplasmic reticulum</keyword>
<dbReference type="GO" id="GO:0001223">
    <property type="term" value="F:transcription coactivator binding"/>
    <property type="evidence" value="ECO:0007669"/>
    <property type="project" value="Ensembl"/>
</dbReference>
<dbReference type="Pfam" id="PF08563">
    <property type="entry name" value="P53_TAD"/>
    <property type="match status" value="1"/>
</dbReference>
<keyword evidence="11" id="KW-1210">Necrosis</keyword>
<dbReference type="GO" id="GO:0045899">
    <property type="term" value="P:positive regulation of RNA polymerase II transcription preinitiation complex assembly"/>
    <property type="evidence" value="ECO:0007669"/>
    <property type="project" value="Ensembl"/>
</dbReference>
<evidence type="ECO:0000256" key="12">
    <source>
        <dbReference type="ARBA" id="ARBA00022703"/>
    </source>
</evidence>
<dbReference type="GO" id="GO:2000269">
    <property type="term" value="P:regulation of fibroblast apoptotic process"/>
    <property type="evidence" value="ECO:0007669"/>
    <property type="project" value="Ensembl"/>
</dbReference>
<evidence type="ECO:0000256" key="6">
    <source>
        <dbReference type="ARBA" id="ARBA00022481"/>
    </source>
</evidence>
<feature type="region of interest" description="Disordered" evidence="29">
    <location>
        <begin position="308"/>
        <end position="346"/>
    </location>
</feature>
<dbReference type="GO" id="GO:0043525">
    <property type="term" value="P:positive regulation of neuron apoptotic process"/>
    <property type="evidence" value="ECO:0007669"/>
    <property type="project" value="Ensembl"/>
</dbReference>
<keyword evidence="10" id="KW-0597">Phosphoprotein</keyword>
<dbReference type="GO" id="GO:0016605">
    <property type="term" value="C:PML body"/>
    <property type="evidence" value="ECO:0007669"/>
    <property type="project" value="UniProtKB-SubCell"/>
</dbReference>
<keyword evidence="23 28" id="KW-0539">Nucleus</keyword>
<keyword evidence="24 28" id="KW-0131">Cell cycle</keyword>
<keyword evidence="9" id="KW-1017">Isopeptide bond</keyword>
<dbReference type="GO" id="GO:0001836">
    <property type="term" value="P:release of cytochrome c from mitochondria"/>
    <property type="evidence" value="ECO:0007669"/>
    <property type="project" value="Ensembl"/>
</dbReference>
<dbReference type="GO" id="GO:0043516">
    <property type="term" value="P:regulation of DNA damage response, signal transduction by p53 class mediator"/>
    <property type="evidence" value="ECO:0007669"/>
    <property type="project" value="Ensembl"/>
</dbReference>
<dbReference type="Proteomes" id="UP000007648">
    <property type="component" value="Unassembled WGS sequence"/>
</dbReference>
<dbReference type="GO" id="GO:0048147">
    <property type="term" value="P:negative regulation of fibroblast proliferation"/>
    <property type="evidence" value="ECO:0007669"/>
    <property type="project" value="Ensembl"/>
</dbReference>
<evidence type="ECO:0000256" key="4">
    <source>
        <dbReference type="ARBA" id="ARBA00006167"/>
    </source>
</evidence>
<evidence type="ECO:0000259" key="30">
    <source>
        <dbReference type="Pfam" id="PF00870"/>
    </source>
</evidence>
<proteinExistence type="inferred from homology"/>
<feature type="domain" description="p53 DNA-binding" evidence="30">
    <location>
        <begin position="123"/>
        <end position="312"/>
    </location>
</feature>
<dbReference type="GO" id="GO:0051087">
    <property type="term" value="F:protein-folding chaperone binding"/>
    <property type="evidence" value="ECO:0007669"/>
    <property type="project" value="Ensembl"/>
</dbReference>
<feature type="cross-link" description="Glycyl lysine isopeptide (Lys-Gly) (interchain with G-Cter in ubiquitin)" evidence="27">
    <location>
        <position position="315"/>
    </location>
</feature>
<dbReference type="InParanoid" id="A0A7N4P7Y9"/>
<dbReference type="PANTHER" id="PTHR11447:SF6">
    <property type="entry name" value="CELLULAR TUMOR ANTIGEN P53"/>
    <property type="match status" value="1"/>
</dbReference>
<dbReference type="InterPro" id="IPR008967">
    <property type="entry name" value="p53-like_TF_DNA-bd_sf"/>
</dbReference>
<dbReference type="GO" id="GO:2000647">
    <property type="term" value="P:negative regulation of stem cell proliferation"/>
    <property type="evidence" value="ECO:0007669"/>
    <property type="project" value="Ensembl"/>
</dbReference>
<dbReference type="GO" id="GO:0010666">
    <property type="term" value="P:positive regulation of cardiac muscle cell apoptotic process"/>
    <property type="evidence" value="ECO:0007669"/>
    <property type="project" value="Ensembl"/>
</dbReference>
<reference evidence="33 34" key="1">
    <citation type="journal article" date="2011" name="Proc. Natl. Acad. Sci. U.S.A.">
        <title>Genetic diversity and population structure of the endangered marsupial Sarcophilus harrisii (Tasmanian devil).</title>
        <authorList>
            <person name="Miller W."/>
            <person name="Hayes V.M."/>
            <person name="Ratan A."/>
            <person name="Petersen D.C."/>
            <person name="Wittekindt N.E."/>
            <person name="Miller J."/>
            <person name="Walenz B."/>
            <person name="Knight J."/>
            <person name="Qi J."/>
            <person name="Zhao F."/>
            <person name="Wang Q."/>
            <person name="Bedoya-Reina O.C."/>
            <person name="Katiyar N."/>
            <person name="Tomsho L.P."/>
            <person name="Kasson L.M."/>
            <person name="Hardie R.A."/>
            <person name="Woodbridge P."/>
            <person name="Tindall E.A."/>
            <person name="Bertelsen M.F."/>
            <person name="Dixon D."/>
            <person name="Pyecroft S."/>
            <person name="Helgen K.M."/>
            <person name="Lesk A.M."/>
            <person name="Pringle T.H."/>
            <person name="Patterson N."/>
            <person name="Zhang Y."/>
            <person name="Kreiss A."/>
            <person name="Woods G.M."/>
            <person name="Jones M.E."/>
            <person name="Schuster S.C."/>
        </authorList>
    </citation>
    <scope>NUCLEOTIDE SEQUENCE [LARGE SCALE GENOMIC DNA]</scope>
</reference>
<dbReference type="GO" id="GO:0001046">
    <property type="term" value="F:core promoter sequence-specific DNA binding"/>
    <property type="evidence" value="ECO:0007669"/>
    <property type="project" value="Ensembl"/>
</dbReference>
<dbReference type="GO" id="GO:0030971">
    <property type="term" value="F:receptor tyrosine kinase binding"/>
    <property type="evidence" value="ECO:0007669"/>
    <property type="project" value="Ensembl"/>
</dbReference>
<evidence type="ECO:0000256" key="14">
    <source>
        <dbReference type="ARBA" id="ARBA00022824"/>
    </source>
</evidence>
<dbReference type="GO" id="GO:0019661">
    <property type="term" value="P:glucose catabolic process to lactate via pyruvate"/>
    <property type="evidence" value="ECO:0007669"/>
    <property type="project" value="Ensembl"/>
</dbReference>
<dbReference type="GO" id="GO:0030512">
    <property type="term" value="P:negative regulation of transforming growth factor beta receptor signaling pathway"/>
    <property type="evidence" value="ECO:0007669"/>
    <property type="project" value="Ensembl"/>
</dbReference>
<dbReference type="Gene3D" id="4.10.170.10">
    <property type="entry name" value="p53-like tetramerisation domain"/>
    <property type="match status" value="1"/>
</dbReference>
<name>A0A7N4P7Y9_SARHA</name>
<dbReference type="Pfam" id="PF00870">
    <property type="entry name" value="P53"/>
    <property type="match status" value="1"/>
</dbReference>
<evidence type="ECO:0000256" key="28">
    <source>
        <dbReference type="RuleBase" id="RU003304"/>
    </source>
</evidence>
<dbReference type="GO" id="GO:1902895">
    <property type="term" value="P:positive regulation of miRNA transcription"/>
    <property type="evidence" value="ECO:0007669"/>
    <property type="project" value="Ensembl"/>
</dbReference>
<dbReference type="GO" id="GO:0007369">
    <property type="term" value="P:gastrulation"/>
    <property type="evidence" value="ECO:0007669"/>
    <property type="project" value="Ensembl"/>
</dbReference>
<feature type="binding site" evidence="25">
    <location>
        <position position="199"/>
    </location>
    <ligand>
        <name>Zn(2+)</name>
        <dbReference type="ChEBI" id="CHEBI:29105"/>
    </ligand>
</feature>
<dbReference type="GO" id="GO:0048512">
    <property type="term" value="P:circadian behavior"/>
    <property type="evidence" value="ECO:0007669"/>
    <property type="project" value="Ensembl"/>
</dbReference>